<organism evidence="1 2">
    <name type="scientific">Desulfamplus magnetovallimortis</name>
    <dbReference type="NCBI Taxonomy" id="1246637"/>
    <lineage>
        <taxon>Bacteria</taxon>
        <taxon>Pseudomonadati</taxon>
        <taxon>Thermodesulfobacteriota</taxon>
        <taxon>Desulfobacteria</taxon>
        <taxon>Desulfobacterales</taxon>
        <taxon>Desulfobacteraceae</taxon>
        <taxon>Desulfamplus</taxon>
    </lineage>
</organism>
<keyword evidence="2" id="KW-1185">Reference proteome</keyword>
<reference evidence="1 2" key="1">
    <citation type="submission" date="2017-03" db="EMBL/GenBank/DDBJ databases">
        <authorList>
            <person name="Afonso C.L."/>
            <person name="Miller P.J."/>
            <person name="Scott M.A."/>
            <person name="Spackman E."/>
            <person name="Goraichik I."/>
            <person name="Dimitrov K.M."/>
            <person name="Suarez D.L."/>
            <person name="Swayne D.E."/>
        </authorList>
    </citation>
    <scope>NUCLEOTIDE SEQUENCE [LARGE SCALE GENOMIC DNA]</scope>
    <source>
        <strain evidence="1">PRJEB14757</strain>
    </source>
</reference>
<name>A0A1W1HIE4_9BACT</name>
<sequence length="43" mass="4960">MGSSVGLNLLFARFERVLRLMPVNGHGRHSGTPEYRNLYLFPR</sequence>
<dbReference type="EMBL" id="FWEV01000305">
    <property type="protein sequence ID" value="SLM32249.1"/>
    <property type="molecule type" value="Genomic_DNA"/>
</dbReference>
<accession>A0A1W1HIE4</accession>
<evidence type="ECO:0000313" key="1">
    <source>
        <dbReference type="EMBL" id="SLM32249.1"/>
    </source>
</evidence>
<protein>
    <submittedName>
        <fullName evidence="1">Uncharacterized protein</fullName>
    </submittedName>
</protein>
<proteinExistence type="predicted"/>
<dbReference type="Proteomes" id="UP000191931">
    <property type="component" value="Unassembled WGS sequence"/>
</dbReference>
<gene>
    <name evidence="1" type="ORF">MTBBW1_610001</name>
</gene>
<dbReference type="AlphaFoldDB" id="A0A1W1HIE4"/>
<evidence type="ECO:0000313" key="2">
    <source>
        <dbReference type="Proteomes" id="UP000191931"/>
    </source>
</evidence>